<evidence type="ECO:0000313" key="3">
    <source>
        <dbReference type="Proteomes" id="UP000614811"/>
    </source>
</evidence>
<dbReference type="RefSeq" id="WP_189402550.1">
    <property type="nucleotide sequence ID" value="NZ_BMXA01000007.1"/>
</dbReference>
<name>A0A918S0V2_9GAMM</name>
<dbReference type="Gene3D" id="3.40.630.30">
    <property type="match status" value="1"/>
</dbReference>
<organism evidence="2 3">
    <name type="scientific">Arenicella chitinivorans</name>
    <dbReference type="NCBI Taxonomy" id="1329800"/>
    <lineage>
        <taxon>Bacteria</taxon>
        <taxon>Pseudomonadati</taxon>
        <taxon>Pseudomonadota</taxon>
        <taxon>Gammaproteobacteria</taxon>
        <taxon>Arenicellales</taxon>
        <taxon>Arenicellaceae</taxon>
        <taxon>Arenicella</taxon>
    </lineage>
</organism>
<keyword evidence="3" id="KW-1185">Reference proteome</keyword>
<dbReference type="PROSITE" id="PS51186">
    <property type="entry name" value="GNAT"/>
    <property type="match status" value="1"/>
</dbReference>
<evidence type="ECO:0000313" key="2">
    <source>
        <dbReference type="EMBL" id="GHA18583.1"/>
    </source>
</evidence>
<dbReference type="PANTHER" id="PTHR43792">
    <property type="entry name" value="GNAT FAMILY, PUTATIVE (AFU_ORTHOLOGUE AFUA_3G00765)-RELATED-RELATED"/>
    <property type="match status" value="1"/>
</dbReference>
<reference evidence="2" key="2">
    <citation type="submission" date="2020-09" db="EMBL/GenBank/DDBJ databases">
        <authorList>
            <person name="Sun Q."/>
            <person name="Kim S."/>
        </authorList>
    </citation>
    <scope>NUCLEOTIDE SEQUENCE</scope>
    <source>
        <strain evidence="2">KCTC 12711</strain>
    </source>
</reference>
<dbReference type="InterPro" id="IPR016181">
    <property type="entry name" value="Acyl_CoA_acyltransferase"/>
</dbReference>
<dbReference type="InterPro" id="IPR000182">
    <property type="entry name" value="GNAT_dom"/>
</dbReference>
<dbReference type="AlphaFoldDB" id="A0A918S0V2"/>
<sequence length="178" mass="20340">MIELLSDFRIQTENYLLRPIVETDITAIYAIHSDDEVNRYLPYQTWQNWADAERWYARVLERRGIAEAAQFVILRRGRPELVGTAIAFDYLAESNSIEIGYVLARANWGQGVMTEILRALLPALADRLTLSEFRANVDCENTASLNLLAKLGFQTRNVVTQEDGTRSQRLTKTTKTTL</sequence>
<feature type="domain" description="N-acetyltransferase" evidence="1">
    <location>
        <begin position="15"/>
        <end position="175"/>
    </location>
</feature>
<dbReference type="Pfam" id="PF13302">
    <property type="entry name" value="Acetyltransf_3"/>
    <property type="match status" value="1"/>
</dbReference>
<dbReference type="InterPro" id="IPR051531">
    <property type="entry name" value="N-acetyltransferase"/>
</dbReference>
<dbReference type="GO" id="GO:0016747">
    <property type="term" value="F:acyltransferase activity, transferring groups other than amino-acyl groups"/>
    <property type="evidence" value="ECO:0007669"/>
    <property type="project" value="InterPro"/>
</dbReference>
<dbReference type="PANTHER" id="PTHR43792:SF1">
    <property type="entry name" value="N-ACETYLTRANSFERASE DOMAIN-CONTAINING PROTEIN"/>
    <property type="match status" value="1"/>
</dbReference>
<protein>
    <submittedName>
        <fullName evidence="2">N-acetyltransferase</fullName>
    </submittedName>
</protein>
<dbReference type="EMBL" id="BMXA01000007">
    <property type="protein sequence ID" value="GHA18583.1"/>
    <property type="molecule type" value="Genomic_DNA"/>
</dbReference>
<dbReference type="Proteomes" id="UP000614811">
    <property type="component" value="Unassembled WGS sequence"/>
</dbReference>
<proteinExistence type="predicted"/>
<accession>A0A918S0V2</accession>
<reference evidence="2" key="1">
    <citation type="journal article" date="2014" name="Int. J. Syst. Evol. Microbiol.">
        <title>Complete genome sequence of Corynebacterium casei LMG S-19264T (=DSM 44701T), isolated from a smear-ripened cheese.</title>
        <authorList>
            <consortium name="US DOE Joint Genome Institute (JGI-PGF)"/>
            <person name="Walter F."/>
            <person name="Albersmeier A."/>
            <person name="Kalinowski J."/>
            <person name="Ruckert C."/>
        </authorList>
    </citation>
    <scope>NUCLEOTIDE SEQUENCE</scope>
    <source>
        <strain evidence="2">KCTC 12711</strain>
    </source>
</reference>
<comment type="caution">
    <text evidence="2">The sequence shown here is derived from an EMBL/GenBank/DDBJ whole genome shotgun (WGS) entry which is preliminary data.</text>
</comment>
<dbReference type="SUPFAM" id="SSF55729">
    <property type="entry name" value="Acyl-CoA N-acyltransferases (Nat)"/>
    <property type="match status" value="1"/>
</dbReference>
<evidence type="ECO:0000259" key="1">
    <source>
        <dbReference type="PROSITE" id="PS51186"/>
    </source>
</evidence>
<gene>
    <name evidence="2" type="ORF">GCM10008090_30230</name>
</gene>